<sequence>MITKPFQALAAGGVIGLAALAAPAPVAHAYEVRHAAKVVCRGISPNVVDNPYAGRITTTQWLPTEHGRITIYVSQSASLFGYQSRPRLAWHNLTTGQRGHASTIAYSNREGEGASVISLRTGAGRVKLTMYAKNSNRFVSARSTACATTVRVR</sequence>
<accession>A0A7I9V2R5</accession>
<dbReference type="Proteomes" id="UP000444980">
    <property type="component" value="Unassembled WGS sequence"/>
</dbReference>
<organism evidence="2 3">
    <name type="scientific">Gordonia crocea</name>
    <dbReference type="NCBI Taxonomy" id="589162"/>
    <lineage>
        <taxon>Bacteria</taxon>
        <taxon>Bacillati</taxon>
        <taxon>Actinomycetota</taxon>
        <taxon>Actinomycetes</taxon>
        <taxon>Mycobacteriales</taxon>
        <taxon>Gordoniaceae</taxon>
        <taxon>Gordonia</taxon>
    </lineage>
</organism>
<feature type="signal peptide" evidence="1">
    <location>
        <begin position="1"/>
        <end position="29"/>
    </location>
</feature>
<keyword evidence="3" id="KW-1185">Reference proteome</keyword>
<name>A0A7I9V2R5_9ACTN</name>
<comment type="caution">
    <text evidence="2">The sequence shown here is derived from an EMBL/GenBank/DDBJ whole genome shotgun (WGS) entry which is preliminary data.</text>
</comment>
<evidence type="ECO:0000256" key="1">
    <source>
        <dbReference type="SAM" id="SignalP"/>
    </source>
</evidence>
<protein>
    <submittedName>
        <fullName evidence="2">Uncharacterized protein</fullName>
    </submittedName>
</protein>
<dbReference type="RefSeq" id="WP_161928626.1">
    <property type="nucleotide sequence ID" value="NZ_BJOU01000019.1"/>
</dbReference>
<evidence type="ECO:0000313" key="2">
    <source>
        <dbReference type="EMBL" id="GED99339.1"/>
    </source>
</evidence>
<feature type="chain" id="PRO_5029716781" evidence="1">
    <location>
        <begin position="30"/>
        <end position="153"/>
    </location>
</feature>
<proteinExistence type="predicted"/>
<dbReference type="EMBL" id="BJOU01000019">
    <property type="protein sequence ID" value="GED99339.1"/>
    <property type="molecule type" value="Genomic_DNA"/>
</dbReference>
<dbReference type="AlphaFoldDB" id="A0A7I9V2R5"/>
<gene>
    <name evidence="2" type="ORF">nbrc107697_33780</name>
</gene>
<dbReference type="OrthoDB" id="4373845at2"/>
<keyword evidence="1" id="KW-0732">Signal</keyword>
<evidence type="ECO:0000313" key="3">
    <source>
        <dbReference type="Proteomes" id="UP000444980"/>
    </source>
</evidence>
<reference evidence="3" key="1">
    <citation type="submission" date="2019-06" db="EMBL/GenBank/DDBJ databases">
        <title>Gordonia isolated from sludge of a wastewater treatment plant.</title>
        <authorList>
            <person name="Tamura T."/>
            <person name="Aoyama K."/>
            <person name="Kang Y."/>
            <person name="Saito S."/>
            <person name="Akiyama N."/>
            <person name="Yazawa K."/>
            <person name="Gonoi T."/>
            <person name="Mikami Y."/>
        </authorList>
    </citation>
    <scope>NUCLEOTIDE SEQUENCE [LARGE SCALE GENOMIC DNA]</scope>
    <source>
        <strain evidence="3">NBRC 107697</strain>
    </source>
</reference>